<dbReference type="PANTHER" id="PTHR48267:SF1">
    <property type="entry name" value="BILIRUBIN OXIDASE"/>
    <property type="match status" value="1"/>
</dbReference>
<dbReference type="InterPro" id="IPR011707">
    <property type="entry name" value="Cu-oxidase-like_N"/>
</dbReference>
<sequence length="521" mass="55639">MTVNARTRRPRSTAITVAGLAAIALTLAGCAGDPGAGVMNTVGTVDFANPLLIPPLAPSTVDADGTRSFDLTAQAGSTEFSSGVDTDTWGYGQSYLGPTIVADRGEHVQINVTNDLAEATTVHWHGMHLPARMDGGPHQLVAPGDSWHPDFTIEQPAATLWYHPHANGETEHQVEMGLAGMIILHDDAERALNLPAEYGVDDIPVMVQDRRFDDAGQIATDVRGYIGPLGDQVLVNGTLGPYQDVTTDVVRLRLLNASSSRVYNFGFDDSRAFDLIATDGGLLEAPAPMDGIRLSPGERAEVLVNMVPGETVTLQSTPPELGLSARVNEQNAGADTLDVLELRAADALAAVGTVPDALVPADRLAQSDASQQRSFVLNGMNINNRLMDMGRIDETITADSTEVWTVENTMPMPHNFHVHAVQFQILRVGSGPPPPELSGWKDTIYLEPGTRYELIMQFGSDTDPDFPYMYHCHMLAHEDAGMMGQFVVVEPGETAGSPPAAQSAPGSIGSGPRVFDTAHSH</sequence>
<evidence type="ECO:0000256" key="4">
    <source>
        <dbReference type="SAM" id="MobiDB-lite"/>
    </source>
</evidence>
<keyword evidence="5" id="KW-0732">Signal</keyword>
<feature type="signal peptide" evidence="5">
    <location>
        <begin position="1"/>
        <end position="31"/>
    </location>
</feature>
<dbReference type="GO" id="GO:0005507">
    <property type="term" value="F:copper ion binding"/>
    <property type="evidence" value="ECO:0007669"/>
    <property type="project" value="InterPro"/>
</dbReference>
<dbReference type="PROSITE" id="PS51257">
    <property type="entry name" value="PROKAR_LIPOPROTEIN"/>
    <property type="match status" value="1"/>
</dbReference>
<dbReference type="CDD" id="cd04232">
    <property type="entry name" value="CuRO_1_CueO_FtsP"/>
    <property type="match status" value="1"/>
</dbReference>
<dbReference type="RefSeq" id="WP_035836229.1">
    <property type="nucleotide sequence ID" value="NZ_JACHBQ010000001.1"/>
</dbReference>
<feature type="domain" description="Plastocyanin-like" evidence="8">
    <location>
        <begin position="74"/>
        <end position="188"/>
    </location>
</feature>
<dbReference type="InterPro" id="IPR001117">
    <property type="entry name" value="Cu-oxidase_2nd"/>
</dbReference>
<dbReference type="SUPFAM" id="SSF49503">
    <property type="entry name" value="Cupredoxins"/>
    <property type="match status" value="3"/>
</dbReference>
<evidence type="ECO:0000313" key="10">
    <source>
        <dbReference type="EMBL" id="MBB5641506.1"/>
    </source>
</evidence>
<dbReference type="Pfam" id="PF00394">
    <property type="entry name" value="Cu-oxidase"/>
    <property type="match status" value="1"/>
</dbReference>
<dbReference type="AlphaFoldDB" id="A0A099JGI1"/>
<feature type="domain" description="Plastocyanin-like" evidence="7">
    <location>
        <begin position="376"/>
        <end position="489"/>
    </location>
</feature>
<keyword evidence="3 10" id="KW-0560">Oxidoreductase</keyword>
<evidence type="ECO:0000313" key="12">
    <source>
        <dbReference type="Proteomes" id="UP000561726"/>
    </source>
</evidence>
<evidence type="ECO:0000256" key="1">
    <source>
        <dbReference type="ARBA" id="ARBA00010609"/>
    </source>
</evidence>
<dbReference type="OrthoDB" id="345021at2"/>
<protein>
    <submittedName>
        <fullName evidence="10">Bilirubin oxidase</fullName>
        <ecNumber evidence="10">1.3.3.5</ecNumber>
    </submittedName>
    <submittedName>
        <fullName evidence="9">Copper oxidase</fullName>
    </submittedName>
</protein>
<dbReference type="PROSITE" id="PS00080">
    <property type="entry name" value="MULTICOPPER_OXIDASE2"/>
    <property type="match status" value="1"/>
</dbReference>
<dbReference type="Pfam" id="PF07731">
    <property type="entry name" value="Cu-oxidase_2"/>
    <property type="match status" value="1"/>
</dbReference>
<proteinExistence type="inferred from homology"/>
<dbReference type="InterPro" id="IPR011706">
    <property type="entry name" value="Cu-oxidase_C"/>
</dbReference>
<dbReference type="InterPro" id="IPR008972">
    <property type="entry name" value="Cupredoxin"/>
</dbReference>
<keyword evidence="11" id="KW-1185">Reference proteome</keyword>
<dbReference type="GO" id="GO:0047705">
    <property type="term" value="F:bilirubin oxidase activity"/>
    <property type="evidence" value="ECO:0007669"/>
    <property type="project" value="UniProtKB-EC"/>
</dbReference>
<dbReference type="CDD" id="cd13867">
    <property type="entry name" value="CuRO_2_CueO_FtsP"/>
    <property type="match status" value="1"/>
</dbReference>
<organism evidence="9 11">
    <name type="scientific">Cryobacterium roopkundense</name>
    <dbReference type="NCBI Taxonomy" id="1001240"/>
    <lineage>
        <taxon>Bacteria</taxon>
        <taxon>Bacillati</taxon>
        <taxon>Actinomycetota</taxon>
        <taxon>Actinomycetes</taxon>
        <taxon>Micrococcales</taxon>
        <taxon>Microbacteriaceae</taxon>
        <taxon>Cryobacterium</taxon>
    </lineage>
</organism>
<evidence type="ECO:0000259" key="8">
    <source>
        <dbReference type="Pfam" id="PF07732"/>
    </source>
</evidence>
<name>A0A099JGI1_9MICO</name>
<dbReference type="Gene3D" id="2.60.40.420">
    <property type="entry name" value="Cupredoxins - blue copper proteins"/>
    <property type="match status" value="3"/>
</dbReference>
<dbReference type="EMBL" id="JACHBQ010000001">
    <property type="protein sequence ID" value="MBB5641506.1"/>
    <property type="molecule type" value="Genomic_DNA"/>
</dbReference>
<feature type="region of interest" description="Disordered" evidence="4">
    <location>
        <begin position="491"/>
        <end position="521"/>
    </location>
</feature>
<reference evidence="9 11" key="1">
    <citation type="submission" date="2014-08" db="EMBL/GenBank/DDBJ databases">
        <authorList>
            <person name="Sisinthy S."/>
        </authorList>
    </citation>
    <scope>NUCLEOTIDE SEQUENCE [LARGE SCALE GENOMIC DNA]</scope>
    <source>
        <strain evidence="9 11">RuG17</strain>
    </source>
</reference>
<evidence type="ECO:0000256" key="2">
    <source>
        <dbReference type="ARBA" id="ARBA00022723"/>
    </source>
</evidence>
<dbReference type="InterPro" id="IPR045087">
    <property type="entry name" value="Cu-oxidase_fam"/>
</dbReference>
<gene>
    <name evidence="10" type="ORF">BJ997_002054</name>
    <name evidence="9" type="ORF">GY21_08160</name>
</gene>
<accession>A0A099JGI1</accession>
<evidence type="ECO:0000259" key="7">
    <source>
        <dbReference type="Pfam" id="PF07731"/>
    </source>
</evidence>
<dbReference type="eggNOG" id="COG2132">
    <property type="taxonomic scope" value="Bacteria"/>
</dbReference>
<feature type="domain" description="Plastocyanin-like" evidence="6">
    <location>
        <begin position="247"/>
        <end position="306"/>
    </location>
</feature>
<evidence type="ECO:0000313" key="9">
    <source>
        <dbReference type="EMBL" id="KGJ77125.1"/>
    </source>
</evidence>
<dbReference type="Proteomes" id="UP000029864">
    <property type="component" value="Unassembled WGS sequence"/>
</dbReference>
<feature type="chain" id="PRO_5038207743" evidence="5">
    <location>
        <begin position="32"/>
        <end position="521"/>
    </location>
</feature>
<feature type="compositionally biased region" description="Low complexity" evidence="4">
    <location>
        <begin position="495"/>
        <end position="512"/>
    </location>
</feature>
<dbReference type="InterPro" id="IPR002355">
    <property type="entry name" value="Cu_oxidase_Cu_BS"/>
</dbReference>
<comment type="caution">
    <text evidence="9">The sequence shown here is derived from an EMBL/GenBank/DDBJ whole genome shotgun (WGS) entry which is preliminary data.</text>
</comment>
<dbReference type="EMBL" id="JPXF01000027">
    <property type="protein sequence ID" value="KGJ77125.1"/>
    <property type="molecule type" value="Genomic_DNA"/>
</dbReference>
<dbReference type="STRING" id="1001240.GY21_08160"/>
<evidence type="ECO:0000313" key="11">
    <source>
        <dbReference type="Proteomes" id="UP000029864"/>
    </source>
</evidence>
<dbReference type="Pfam" id="PF07732">
    <property type="entry name" value="Cu-oxidase_3"/>
    <property type="match status" value="1"/>
</dbReference>
<evidence type="ECO:0000256" key="3">
    <source>
        <dbReference type="ARBA" id="ARBA00023002"/>
    </source>
</evidence>
<dbReference type="EC" id="1.3.3.5" evidence="10"/>
<reference evidence="10 12" key="2">
    <citation type="submission" date="2020-08" db="EMBL/GenBank/DDBJ databases">
        <title>Sequencing the genomes of 1000 actinobacteria strains.</title>
        <authorList>
            <person name="Klenk H.-P."/>
        </authorList>
    </citation>
    <scope>NUCLEOTIDE SEQUENCE [LARGE SCALE GENOMIC DNA]</scope>
    <source>
        <strain evidence="10 12">DSM 21065</strain>
    </source>
</reference>
<dbReference type="Proteomes" id="UP000561726">
    <property type="component" value="Unassembled WGS sequence"/>
</dbReference>
<comment type="similarity">
    <text evidence="1">Belongs to the multicopper oxidase family.</text>
</comment>
<dbReference type="CDD" id="cd13890">
    <property type="entry name" value="CuRO_3_CueO_FtsP"/>
    <property type="match status" value="1"/>
</dbReference>
<keyword evidence="2" id="KW-0479">Metal-binding</keyword>
<dbReference type="PANTHER" id="PTHR48267">
    <property type="entry name" value="CUPREDOXIN SUPERFAMILY PROTEIN"/>
    <property type="match status" value="1"/>
</dbReference>
<evidence type="ECO:0000259" key="6">
    <source>
        <dbReference type="Pfam" id="PF00394"/>
    </source>
</evidence>
<evidence type="ECO:0000256" key="5">
    <source>
        <dbReference type="SAM" id="SignalP"/>
    </source>
</evidence>